<reference evidence="3" key="1">
    <citation type="submission" date="2011-10" db="EMBL/GenBank/DDBJ databases">
        <authorList>
            <person name="Genoscope - CEA"/>
        </authorList>
    </citation>
    <scope>NUCLEOTIDE SEQUENCE</scope>
</reference>
<dbReference type="EMBL" id="FO082053">
    <property type="protein sequence ID" value="CCE79893.1"/>
    <property type="molecule type" value="Genomic_DNA"/>
</dbReference>
<evidence type="ECO:0000313" key="2">
    <source>
        <dbReference type="EMBL" id="CCE79893.1"/>
    </source>
</evidence>
<dbReference type="EMBL" id="FO082052">
    <property type="protein sequence ID" value="CCE80658.1"/>
    <property type="molecule type" value="Genomic_DNA"/>
</dbReference>
<keyword evidence="4" id="KW-1185">Reference proteome</keyword>
<name>G8YGV6_PICSO</name>
<accession>G8YGV6</accession>
<sequence length="142" mass="15204">MASEIEENPNIATDSTGADQTNKEVASSSEAPEEAVPELQKSTKAILHESLDIFGGDGGSGKVSIVVLIDKEKDRIVGGTNMKGDKVSTREGERLRRIATAVANASSDSERRVGHIKIQYDSDALVVIPQERFLIAAVINKN</sequence>
<proteinExistence type="predicted"/>
<dbReference type="InParanoid" id="G8YGV6"/>
<organism evidence="3 4">
    <name type="scientific">Pichia sorbitophila (strain ATCC MYA-4447 / BCRC 22081 / CBS 7064 / NBRC 10061 / NRRL Y-12695)</name>
    <name type="common">Hybrid yeast</name>
    <dbReference type="NCBI Taxonomy" id="559304"/>
    <lineage>
        <taxon>Eukaryota</taxon>
        <taxon>Fungi</taxon>
        <taxon>Dikarya</taxon>
        <taxon>Ascomycota</taxon>
        <taxon>Saccharomycotina</taxon>
        <taxon>Pichiomycetes</taxon>
        <taxon>Debaryomycetaceae</taxon>
        <taxon>Millerozyma</taxon>
    </lineage>
</organism>
<evidence type="ECO:0000313" key="3">
    <source>
        <dbReference type="EMBL" id="CCE80658.1"/>
    </source>
</evidence>
<dbReference type="AlphaFoldDB" id="G8YGV6"/>
<feature type="region of interest" description="Disordered" evidence="1">
    <location>
        <begin position="1"/>
        <end position="40"/>
    </location>
</feature>
<dbReference type="HOGENOM" id="CLU_1816505_0_0_1"/>
<dbReference type="Proteomes" id="UP000005222">
    <property type="component" value="Chromosome G"/>
</dbReference>
<gene>
    <name evidence="3" type="primary">Piso0_002985</name>
    <name evidence="2" type="ORF">GNLVRS01_PISO0G02360g</name>
    <name evidence="3" type="ORF">GNLVRS01_PISO0H02361g</name>
</gene>
<evidence type="ECO:0000256" key="1">
    <source>
        <dbReference type="SAM" id="MobiDB-lite"/>
    </source>
</evidence>
<feature type="compositionally biased region" description="Polar residues" evidence="1">
    <location>
        <begin position="10"/>
        <end position="20"/>
    </location>
</feature>
<evidence type="ECO:0000313" key="4">
    <source>
        <dbReference type="Proteomes" id="UP000005222"/>
    </source>
</evidence>
<protein>
    <submittedName>
        <fullName evidence="3">Piso0_002985 protein</fullName>
    </submittedName>
</protein>
<dbReference type="Proteomes" id="UP000005222">
    <property type="component" value="Chromosome H"/>
</dbReference>
<reference evidence="4" key="2">
    <citation type="journal article" date="2012" name="G3 (Bethesda)">
        <title>Pichia sorbitophila, an interspecies yeast hybrid reveals early steps of genome resolution following polyploidization.</title>
        <authorList>
            <person name="Leh Louis V."/>
            <person name="Despons L."/>
            <person name="Friedrich A."/>
            <person name="Martin T."/>
            <person name="Durrens P."/>
            <person name="Casaregola S."/>
            <person name="Neuveglise C."/>
            <person name="Fairhead C."/>
            <person name="Marck C."/>
            <person name="Cruz J.A."/>
            <person name="Straub M.L."/>
            <person name="Kugler V."/>
            <person name="Sacerdot C."/>
            <person name="Uzunov Z."/>
            <person name="Thierry A."/>
            <person name="Weiss S."/>
            <person name="Bleykasten C."/>
            <person name="De Montigny J."/>
            <person name="Jacques N."/>
            <person name="Jung P."/>
            <person name="Lemaire M."/>
            <person name="Mallet S."/>
            <person name="Morel G."/>
            <person name="Richard G.F."/>
            <person name="Sarkar A."/>
            <person name="Savel G."/>
            <person name="Schacherer J."/>
            <person name="Seret M.L."/>
            <person name="Talla E."/>
            <person name="Samson G."/>
            <person name="Jubin C."/>
            <person name="Poulain J."/>
            <person name="Vacherie B."/>
            <person name="Barbe V."/>
            <person name="Pelletier E."/>
            <person name="Sherman D.J."/>
            <person name="Westhof E."/>
            <person name="Weissenbach J."/>
            <person name="Baret P.V."/>
            <person name="Wincker P."/>
            <person name="Gaillardin C."/>
            <person name="Dujon B."/>
            <person name="Souciet J.L."/>
        </authorList>
    </citation>
    <scope>NUCLEOTIDE SEQUENCE [LARGE SCALE GENOMIC DNA]</scope>
    <source>
        <strain evidence="4">ATCC MYA-4447 / BCRC 22081 / CBS 7064 / NBRC 10061 / NRRL Y-12695</strain>
    </source>
</reference>